<dbReference type="SUPFAM" id="SSF63825">
    <property type="entry name" value="YWTD domain"/>
    <property type="match status" value="2"/>
</dbReference>
<keyword evidence="3" id="KW-1185">Reference proteome</keyword>
<dbReference type="GO" id="GO:0061630">
    <property type="term" value="F:ubiquitin protein ligase activity"/>
    <property type="evidence" value="ECO:0007669"/>
    <property type="project" value="TreeGrafter"/>
</dbReference>
<dbReference type="EMBL" id="LJCR01001903">
    <property type="protein sequence ID" value="KPV49538.1"/>
    <property type="molecule type" value="Genomic_DNA"/>
</dbReference>
<reference evidence="2 3" key="1">
    <citation type="submission" date="2015-09" db="EMBL/GenBank/DDBJ databases">
        <title>Draft genome sequence of Kouleothrix aurantiaca JCM 19913.</title>
        <authorList>
            <person name="Hemp J."/>
        </authorList>
    </citation>
    <scope>NUCLEOTIDE SEQUENCE [LARGE SCALE GENOMIC DNA]</scope>
    <source>
        <strain evidence="2 3">COM-B</strain>
    </source>
</reference>
<dbReference type="CDD" id="cd05819">
    <property type="entry name" value="NHL"/>
    <property type="match status" value="1"/>
</dbReference>
<evidence type="ECO:0000313" key="3">
    <source>
        <dbReference type="Proteomes" id="UP000050509"/>
    </source>
</evidence>
<protein>
    <recommendedName>
        <fullName evidence="4">NHL repeat containing protein</fullName>
    </recommendedName>
</protein>
<gene>
    <name evidence="2" type="ORF">SE17_32035</name>
</gene>
<dbReference type="PANTHER" id="PTHR24104">
    <property type="entry name" value="E3 UBIQUITIN-PROTEIN LIGASE NHLRC1-RELATED"/>
    <property type="match status" value="1"/>
</dbReference>
<name>A0A0P9DI08_9CHLR</name>
<dbReference type="GO" id="GO:0008270">
    <property type="term" value="F:zinc ion binding"/>
    <property type="evidence" value="ECO:0007669"/>
    <property type="project" value="UniProtKB-KW"/>
</dbReference>
<evidence type="ECO:0000313" key="2">
    <source>
        <dbReference type="EMBL" id="KPV49538.1"/>
    </source>
</evidence>
<dbReference type="InterPro" id="IPR011042">
    <property type="entry name" value="6-blade_b-propeller_TolB-like"/>
</dbReference>
<dbReference type="AlphaFoldDB" id="A0A0P9DI08"/>
<dbReference type="Pfam" id="PF01436">
    <property type="entry name" value="NHL"/>
    <property type="match status" value="1"/>
</dbReference>
<comment type="caution">
    <text evidence="2">The sequence shown here is derived from an EMBL/GenBank/DDBJ whole genome shotgun (WGS) entry which is preliminary data.</text>
</comment>
<dbReference type="GO" id="GO:0000209">
    <property type="term" value="P:protein polyubiquitination"/>
    <property type="evidence" value="ECO:0007669"/>
    <property type="project" value="TreeGrafter"/>
</dbReference>
<feature type="non-terminal residue" evidence="2">
    <location>
        <position position="1"/>
    </location>
</feature>
<dbReference type="PATRIC" id="fig|186479.3.peg.3364"/>
<accession>A0A0P9DI08</accession>
<evidence type="ECO:0008006" key="4">
    <source>
        <dbReference type="Google" id="ProtNLM"/>
    </source>
</evidence>
<dbReference type="GO" id="GO:0043161">
    <property type="term" value="P:proteasome-mediated ubiquitin-dependent protein catabolic process"/>
    <property type="evidence" value="ECO:0007669"/>
    <property type="project" value="TreeGrafter"/>
</dbReference>
<dbReference type="PANTHER" id="PTHR24104:SF25">
    <property type="entry name" value="PROTEIN LIN-41"/>
    <property type="match status" value="1"/>
</dbReference>
<dbReference type="Proteomes" id="UP000050509">
    <property type="component" value="Unassembled WGS sequence"/>
</dbReference>
<sequence>VWAQPGGPLIVADTGNHRVLIWHDLPTADATPPDIVLGQNTFTSDERNRGAGLSANSLYVPTGVLFWQGRLLVADAWNHRVLVWPFAVGSMRQTTDFALGQATLDAGELNRGGSPRADTFYWPYGLASDGARLYVADSNNRRVLVWNAMPDACGQPADLVLGQAEFAQGEENAGGAPTAASMRWPHSIASDGARLLVADAGNNRVLLWNEVPRTSKQPADMVLGQNDFAAVSDNQGYRLGAATLRFPYAVALWNEQIVVADTGNSRLMLWDDCAGLRNGALADGVFGQADFLQNGENRWKLAGRDTLCWPYGLSSCAGVLAIADSGNNRVLLWYASGGGDD</sequence>
<proteinExistence type="predicted"/>
<dbReference type="InterPro" id="IPR001258">
    <property type="entry name" value="NHL_repeat"/>
</dbReference>
<evidence type="ECO:0000256" key="1">
    <source>
        <dbReference type="ARBA" id="ARBA00022737"/>
    </source>
</evidence>
<organism evidence="2 3">
    <name type="scientific">Kouleothrix aurantiaca</name>
    <dbReference type="NCBI Taxonomy" id="186479"/>
    <lineage>
        <taxon>Bacteria</taxon>
        <taxon>Bacillati</taxon>
        <taxon>Chloroflexota</taxon>
        <taxon>Chloroflexia</taxon>
        <taxon>Chloroflexales</taxon>
        <taxon>Roseiflexineae</taxon>
        <taxon>Roseiflexaceae</taxon>
        <taxon>Kouleothrix</taxon>
    </lineage>
</organism>
<dbReference type="InterPro" id="IPR050952">
    <property type="entry name" value="TRIM-NHL_E3_ligases"/>
</dbReference>
<dbReference type="Gene3D" id="2.120.10.30">
    <property type="entry name" value="TolB, C-terminal domain"/>
    <property type="match status" value="2"/>
</dbReference>
<keyword evidence="1" id="KW-0677">Repeat</keyword>